<accession>A0A1T4T5R5</accession>
<evidence type="ECO:0000313" key="4">
    <source>
        <dbReference type="Proteomes" id="UP000190092"/>
    </source>
</evidence>
<dbReference type="OrthoDB" id="7374856at2"/>
<keyword evidence="4" id="KW-1185">Reference proteome</keyword>
<dbReference type="STRING" id="225324.SAMN02745126_05729"/>
<name>A0A1T4T5R5_9HYPH</name>
<keyword evidence="3" id="KW-0675">Receptor</keyword>
<dbReference type="InterPro" id="IPR042100">
    <property type="entry name" value="Bug_dom1"/>
</dbReference>
<dbReference type="PANTHER" id="PTHR42928">
    <property type="entry name" value="TRICARBOXYLATE-BINDING PROTEIN"/>
    <property type="match status" value="1"/>
</dbReference>
<comment type="similarity">
    <text evidence="1">Belongs to the UPF0065 (bug) family.</text>
</comment>
<protein>
    <submittedName>
        <fullName evidence="3">Tripartite-type tricarboxylate transporter, receptor component TctC</fullName>
    </submittedName>
</protein>
<dbReference type="CDD" id="cd13578">
    <property type="entry name" value="PBP2_Bug27"/>
    <property type="match status" value="1"/>
</dbReference>
<evidence type="ECO:0000256" key="2">
    <source>
        <dbReference type="SAM" id="SignalP"/>
    </source>
</evidence>
<dbReference type="SUPFAM" id="SSF53850">
    <property type="entry name" value="Periplasmic binding protein-like II"/>
    <property type="match status" value="1"/>
</dbReference>
<feature type="chain" id="PRO_5012888320" evidence="2">
    <location>
        <begin position="29"/>
        <end position="328"/>
    </location>
</feature>
<dbReference type="Gene3D" id="3.40.190.150">
    <property type="entry name" value="Bordetella uptake gene, domain 1"/>
    <property type="match status" value="1"/>
</dbReference>
<dbReference type="InterPro" id="IPR005064">
    <property type="entry name" value="BUG"/>
</dbReference>
<dbReference type="EMBL" id="FUWJ01000013">
    <property type="protein sequence ID" value="SKA35825.1"/>
    <property type="molecule type" value="Genomic_DNA"/>
</dbReference>
<gene>
    <name evidence="3" type="ORF">SAMN02745126_05729</name>
</gene>
<evidence type="ECO:0000256" key="1">
    <source>
        <dbReference type="ARBA" id="ARBA00006987"/>
    </source>
</evidence>
<dbReference type="Gene3D" id="3.40.190.10">
    <property type="entry name" value="Periplasmic binding protein-like II"/>
    <property type="match status" value="1"/>
</dbReference>
<keyword evidence="2" id="KW-0732">Signal</keyword>
<dbReference type="Pfam" id="PF03401">
    <property type="entry name" value="TctC"/>
    <property type="match status" value="1"/>
</dbReference>
<dbReference type="RefSeq" id="WP_085937466.1">
    <property type="nucleotide sequence ID" value="NZ_FUWJ01000013.1"/>
</dbReference>
<evidence type="ECO:0000313" key="3">
    <source>
        <dbReference type="EMBL" id="SKA35825.1"/>
    </source>
</evidence>
<organism evidence="3 4">
    <name type="scientific">Enhydrobacter aerosaccus</name>
    <dbReference type="NCBI Taxonomy" id="225324"/>
    <lineage>
        <taxon>Bacteria</taxon>
        <taxon>Pseudomonadati</taxon>
        <taxon>Pseudomonadota</taxon>
        <taxon>Alphaproteobacteria</taxon>
        <taxon>Hyphomicrobiales</taxon>
        <taxon>Enhydrobacter</taxon>
    </lineage>
</organism>
<dbReference type="PANTHER" id="PTHR42928:SF5">
    <property type="entry name" value="BLR1237 PROTEIN"/>
    <property type="match status" value="1"/>
</dbReference>
<feature type="signal peptide" evidence="2">
    <location>
        <begin position="1"/>
        <end position="28"/>
    </location>
</feature>
<dbReference type="Proteomes" id="UP000190092">
    <property type="component" value="Unassembled WGS sequence"/>
</dbReference>
<sequence length="328" mass="34027">MRCVGKRTIVSLLCAALLAPALGQTAEAADYPSHPIRLVVPYAPGGGADAVARIVAKKVGESIGQAIVIDNKGGAGAIVGTEIVAKAEPDGYTLLLGQSGPISINPAVYKSLPYDPVKDFAPVTMTTSYPYILVVNADLPAKTLQEFVALARSKPGTMNYGSTGVGAANHLVAELFNSKAGLKMTHIPYRGTALAVADLVAGQLTMVFGDPVSVLPHIKSGKLRALAVTTQQRSPVAPDVPTVAESGYPGFDAIAWHGILAPARTPPAIVDRLSQEIAKALNDPETKALLANQAMQPVGNSPADFAAFIQKDIATWKAVAQAAHVTVE</sequence>
<dbReference type="PIRSF" id="PIRSF017082">
    <property type="entry name" value="YflP"/>
    <property type="match status" value="1"/>
</dbReference>
<dbReference type="AlphaFoldDB" id="A0A1T4T5R5"/>
<reference evidence="4" key="1">
    <citation type="submission" date="2017-02" db="EMBL/GenBank/DDBJ databases">
        <authorList>
            <person name="Varghese N."/>
            <person name="Submissions S."/>
        </authorList>
    </citation>
    <scope>NUCLEOTIDE SEQUENCE [LARGE SCALE GENOMIC DNA]</scope>
    <source>
        <strain evidence="4">ATCC 27094</strain>
    </source>
</reference>
<proteinExistence type="inferred from homology"/>